<evidence type="ECO:0000313" key="2">
    <source>
        <dbReference type="EMBL" id="KAH7968855.1"/>
    </source>
</evidence>
<organism evidence="2 3">
    <name type="scientific">Rhipicephalus sanguineus</name>
    <name type="common">Brown dog tick</name>
    <name type="synonym">Ixodes sanguineus</name>
    <dbReference type="NCBI Taxonomy" id="34632"/>
    <lineage>
        <taxon>Eukaryota</taxon>
        <taxon>Metazoa</taxon>
        <taxon>Ecdysozoa</taxon>
        <taxon>Arthropoda</taxon>
        <taxon>Chelicerata</taxon>
        <taxon>Arachnida</taxon>
        <taxon>Acari</taxon>
        <taxon>Parasitiformes</taxon>
        <taxon>Ixodida</taxon>
        <taxon>Ixodoidea</taxon>
        <taxon>Ixodidae</taxon>
        <taxon>Rhipicephalinae</taxon>
        <taxon>Rhipicephalus</taxon>
        <taxon>Rhipicephalus</taxon>
    </lineage>
</organism>
<reference evidence="2" key="2">
    <citation type="submission" date="2021-09" db="EMBL/GenBank/DDBJ databases">
        <authorList>
            <person name="Jia N."/>
            <person name="Wang J."/>
            <person name="Shi W."/>
            <person name="Du L."/>
            <person name="Sun Y."/>
            <person name="Zhan W."/>
            <person name="Jiang J."/>
            <person name="Wang Q."/>
            <person name="Zhang B."/>
            <person name="Ji P."/>
            <person name="Sakyi L.B."/>
            <person name="Cui X."/>
            <person name="Yuan T."/>
            <person name="Jiang B."/>
            <person name="Yang W."/>
            <person name="Lam T.T.-Y."/>
            <person name="Chang Q."/>
            <person name="Ding S."/>
            <person name="Wang X."/>
            <person name="Zhu J."/>
            <person name="Ruan X."/>
            <person name="Zhao L."/>
            <person name="Wei J."/>
            <person name="Que T."/>
            <person name="Du C."/>
            <person name="Cheng J."/>
            <person name="Dai P."/>
            <person name="Han X."/>
            <person name="Huang E."/>
            <person name="Gao Y."/>
            <person name="Liu J."/>
            <person name="Shao H."/>
            <person name="Ye R."/>
            <person name="Li L."/>
            <person name="Wei W."/>
            <person name="Wang X."/>
            <person name="Wang C."/>
            <person name="Huo Q."/>
            <person name="Li W."/>
            <person name="Guo W."/>
            <person name="Chen H."/>
            <person name="Chen S."/>
            <person name="Zhou L."/>
            <person name="Zhou L."/>
            <person name="Ni X."/>
            <person name="Tian J."/>
            <person name="Zhou Y."/>
            <person name="Sheng Y."/>
            <person name="Liu T."/>
            <person name="Pan Y."/>
            <person name="Xia L."/>
            <person name="Li J."/>
            <person name="Zhao F."/>
            <person name="Cao W."/>
        </authorList>
    </citation>
    <scope>NUCLEOTIDE SEQUENCE</scope>
    <source>
        <strain evidence="2">Rsan-2018</strain>
        <tissue evidence="2">Larvae</tissue>
    </source>
</reference>
<accession>A0A9D4Q6F6</accession>
<gene>
    <name evidence="2" type="ORF">HPB52_011952</name>
</gene>
<feature type="region of interest" description="Disordered" evidence="1">
    <location>
        <begin position="1"/>
        <end position="30"/>
    </location>
</feature>
<dbReference type="Proteomes" id="UP000821837">
    <property type="component" value="Unassembled WGS sequence"/>
</dbReference>
<keyword evidence="3" id="KW-1185">Reference proteome</keyword>
<name>A0A9D4Q6F6_RHISA</name>
<sequence>MLRYVRQIDADEDDGPSNAHQSIRHSRERRFSQRPAAALDCVAPCSAVVNTCNGSDDAAAIKELNSLWNKSQLVA</sequence>
<protein>
    <submittedName>
        <fullName evidence="2">Uncharacterized protein</fullName>
    </submittedName>
</protein>
<evidence type="ECO:0000256" key="1">
    <source>
        <dbReference type="SAM" id="MobiDB-lite"/>
    </source>
</evidence>
<comment type="caution">
    <text evidence="2">The sequence shown here is derived from an EMBL/GenBank/DDBJ whole genome shotgun (WGS) entry which is preliminary data.</text>
</comment>
<proteinExistence type="predicted"/>
<dbReference type="EMBL" id="JABSTV010001248">
    <property type="protein sequence ID" value="KAH7968855.1"/>
    <property type="molecule type" value="Genomic_DNA"/>
</dbReference>
<dbReference type="AlphaFoldDB" id="A0A9D4Q6F6"/>
<evidence type="ECO:0000313" key="3">
    <source>
        <dbReference type="Proteomes" id="UP000821837"/>
    </source>
</evidence>
<reference evidence="2" key="1">
    <citation type="journal article" date="2020" name="Cell">
        <title>Large-Scale Comparative Analyses of Tick Genomes Elucidate Their Genetic Diversity and Vector Capacities.</title>
        <authorList>
            <consortium name="Tick Genome and Microbiome Consortium (TIGMIC)"/>
            <person name="Jia N."/>
            <person name="Wang J."/>
            <person name="Shi W."/>
            <person name="Du L."/>
            <person name="Sun Y."/>
            <person name="Zhan W."/>
            <person name="Jiang J.F."/>
            <person name="Wang Q."/>
            <person name="Zhang B."/>
            <person name="Ji P."/>
            <person name="Bell-Sakyi L."/>
            <person name="Cui X.M."/>
            <person name="Yuan T.T."/>
            <person name="Jiang B.G."/>
            <person name="Yang W.F."/>
            <person name="Lam T.T."/>
            <person name="Chang Q.C."/>
            <person name="Ding S.J."/>
            <person name="Wang X.J."/>
            <person name="Zhu J.G."/>
            <person name="Ruan X.D."/>
            <person name="Zhao L."/>
            <person name="Wei J.T."/>
            <person name="Ye R.Z."/>
            <person name="Que T.C."/>
            <person name="Du C.H."/>
            <person name="Zhou Y.H."/>
            <person name="Cheng J.X."/>
            <person name="Dai P.F."/>
            <person name="Guo W.B."/>
            <person name="Han X.H."/>
            <person name="Huang E.J."/>
            <person name="Li L.F."/>
            <person name="Wei W."/>
            <person name="Gao Y.C."/>
            <person name="Liu J.Z."/>
            <person name="Shao H.Z."/>
            <person name="Wang X."/>
            <person name="Wang C.C."/>
            <person name="Yang T.C."/>
            <person name="Huo Q.B."/>
            <person name="Li W."/>
            <person name="Chen H.Y."/>
            <person name="Chen S.E."/>
            <person name="Zhou L.G."/>
            <person name="Ni X.B."/>
            <person name="Tian J.H."/>
            <person name="Sheng Y."/>
            <person name="Liu T."/>
            <person name="Pan Y.S."/>
            <person name="Xia L.Y."/>
            <person name="Li J."/>
            <person name="Zhao F."/>
            <person name="Cao W.C."/>
        </authorList>
    </citation>
    <scope>NUCLEOTIDE SEQUENCE</scope>
    <source>
        <strain evidence="2">Rsan-2018</strain>
    </source>
</reference>